<dbReference type="PANTHER" id="PTHR12526">
    <property type="entry name" value="GLYCOSYLTRANSFERASE"/>
    <property type="match status" value="1"/>
</dbReference>
<organism evidence="3 4">
    <name type="scientific">Streptomyces daliensis</name>
    <dbReference type="NCBI Taxonomy" id="299421"/>
    <lineage>
        <taxon>Bacteria</taxon>
        <taxon>Bacillati</taxon>
        <taxon>Actinomycetota</taxon>
        <taxon>Actinomycetes</taxon>
        <taxon>Kitasatosporales</taxon>
        <taxon>Streptomycetaceae</taxon>
        <taxon>Streptomyces</taxon>
    </lineage>
</organism>
<keyword evidence="4" id="KW-1185">Reference proteome</keyword>
<evidence type="ECO:0000256" key="2">
    <source>
        <dbReference type="SAM" id="MobiDB-lite"/>
    </source>
</evidence>
<keyword evidence="3" id="KW-0328">Glycosyltransferase</keyword>
<dbReference type="AlphaFoldDB" id="A0A8T4J5G6"/>
<gene>
    <name evidence="3" type="ORF">KDA82_37110</name>
</gene>
<evidence type="ECO:0000313" key="3">
    <source>
        <dbReference type="EMBL" id="MBR7678492.1"/>
    </source>
</evidence>
<evidence type="ECO:0000256" key="1">
    <source>
        <dbReference type="ARBA" id="ARBA00021292"/>
    </source>
</evidence>
<feature type="compositionally biased region" description="Basic and acidic residues" evidence="2">
    <location>
        <begin position="230"/>
        <end position="239"/>
    </location>
</feature>
<name>A0A8T4J5G6_9ACTN</name>
<dbReference type="Pfam" id="PF13692">
    <property type="entry name" value="Glyco_trans_1_4"/>
    <property type="match status" value="1"/>
</dbReference>
<accession>A0A8T4J5G6</accession>
<dbReference type="GO" id="GO:0016757">
    <property type="term" value="F:glycosyltransferase activity"/>
    <property type="evidence" value="ECO:0007669"/>
    <property type="project" value="UniProtKB-KW"/>
</dbReference>
<dbReference type="SUPFAM" id="SSF53756">
    <property type="entry name" value="UDP-Glycosyltransferase/glycogen phosphorylase"/>
    <property type="match status" value="1"/>
</dbReference>
<comment type="caution">
    <text evidence="3">The sequence shown here is derived from an EMBL/GenBank/DDBJ whole genome shotgun (WGS) entry which is preliminary data.</text>
</comment>
<dbReference type="Proteomes" id="UP000675554">
    <property type="component" value="Unassembled WGS sequence"/>
</dbReference>
<dbReference type="Gene3D" id="3.40.50.2000">
    <property type="entry name" value="Glycogen Phosphorylase B"/>
    <property type="match status" value="1"/>
</dbReference>
<keyword evidence="3" id="KW-0808">Transferase</keyword>
<proteinExistence type="predicted"/>
<dbReference type="PANTHER" id="PTHR12526:SF636">
    <property type="entry name" value="BLL3647 PROTEIN"/>
    <property type="match status" value="1"/>
</dbReference>
<dbReference type="EMBL" id="JAGSMN010001504">
    <property type="protein sequence ID" value="MBR7678492.1"/>
    <property type="molecule type" value="Genomic_DNA"/>
</dbReference>
<protein>
    <recommendedName>
        <fullName evidence="1">D-inositol 3-phosphate glycosyltransferase</fullName>
    </recommendedName>
</protein>
<reference evidence="3" key="1">
    <citation type="submission" date="2021-04" db="EMBL/GenBank/DDBJ databases">
        <title>Sequencing of actinobacteria type strains.</title>
        <authorList>
            <person name="Nguyen G.-S."/>
            <person name="Wentzel A."/>
        </authorList>
    </citation>
    <scope>NUCLEOTIDE SEQUENCE</scope>
    <source>
        <strain evidence="3">DSM 42095</strain>
    </source>
</reference>
<sequence length="239" mass="24906">VWVGRIEPSKDLIALLHAFARVREAVPGARLRIVRTGPGRGPEADAYAAHCQALAAQLFPDEAADARTVGESPVAFEDVGSPVVPALADAYAAGDVVVLSSVVEGFPVSLVEAMFCGRATVSTDVGAVCEVIGGTGLVVPSRNPRALADTCTALLRDPARRARLGAAARARALELFTVEQNIKAFRGIYLELMSHCPARRGDAVTTGDGGMPVPFARPAESHVPGRWAGTRRDSASASA</sequence>
<feature type="region of interest" description="Disordered" evidence="2">
    <location>
        <begin position="216"/>
        <end position="239"/>
    </location>
</feature>
<evidence type="ECO:0000313" key="4">
    <source>
        <dbReference type="Proteomes" id="UP000675554"/>
    </source>
</evidence>
<feature type="non-terminal residue" evidence="3">
    <location>
        <position position="1"/>
    </location>
</feature>
<feature type="non-terminal residue" evidence="3">
    <location>
        <position position="239"/>
    </location>
</feature>